<reference evidence="2" key="1">
    <citation type="journal article" date="2023" name="Nat. Plants">
        <title>Single-cell RNA sequencing provides a high-resolution roadmap for understanding the multicellular compartmentation of specialized metabolism.</title>
        <authorList>
            <person name="Sun S."/>
            <person name="Shen X."/>
            <person name="Li Y."/>
            <person name="Li Y."/>
            <person name="Wang S."/>
            <person name="Li R."/>
            <person name="Zhang H."/>
            <person name="Shen G."/>
            <person name="Guo B."/>
            <person name="Wei J."/>
            <person name="Xu J."/>
            <person name="St-Pierre B."/>
            <person name="Chen S."/>
            <person name="Sun C."/>
        </authorList>
    </citation>
    <scope>NUCLEOTIDE SEQUENCE [LARGE SCALE GENOMIC DNA]</scope>
</reference>
<name>A0ACC0APM2_CATRO</name>
<organism evidence="1 2">
    <name type="scientific">Catharanthus roseus</name>
    <name type="common">Madagascar periwinkle</name>
    <name type="synonym">Vinca rosea</name>
    <dbReference type="NCBI Taxonomy" id="4058"/>
    <lineage>
        <taxon>Eukaryota</taxon>
        <taxon>Viridiplantae</taxon>
        <taxon>Streptophyta</taxon>
        <taxon>Embryophyta</taxon>
        <taxon>Tracheophyta</taxon>
        <taxon>Spermatophyta</taxon>
        <taxon>Magnoliopsida</taxon>
        <taxon>eudicotyledons</taxon>
        <taxon>Gunneridae</taxon>
        <taxon>Pentapetalae</taxon>
        <taxon>asterids</taxon>
        <taxon>lamiids</taxon>
        <taxon>Gentianales</taxon>
        <taxon>Apocynaceae</taxon>
        <taxon>Rauvolfioideae</taxon>
        <taxon>Vinceae</taxon>
        <taxon>Catharanthinae</taxon>
        <taxon>Catharanthus</taxon>
    </lineage>
</organism>
<evidence type="ECO:0000313" key="1">
    <source>
        <dbReference type="EMBL" id="KAI5661952.1"/>
    </source>
</evidence>
<keyword evidence="2" id="KW-1185">Reference proteome</keyword>
<sequence length="111" mass="13089">MCLQQRTQNIVTAVRMIQTIKEDLKKYINDDDYWEELLGVVTAFCIKNDIFLDYTGVWMGSQRLTTIFFVETSFLRSYWISFSDRAHLICYLKILIKILNFDRGIYPASNG</sequence>
<gene>
    <name evidence="1" type="ORF">M9H77_21275</name>
</gene>
<comment type="caution">
    <text evidence="1">The sequence shown here is derived from an EMBL/GenBank/DDBJ whole genome shotgun (WGS) entry which is preliminary data.</text>
</comment>
<dbReference type="EMBL" id="CM044705">
    <property type="protein sequence ID" value="KAI5661952.1"/>
    <property type="molecule type" value="Genomic_DNA"/>
</dbReference>
<protein>
    <submittedName>
        <fullName evidence="1">Uncharacterized protein</fullName>
    </submittedName>
</protein>
<proteinExistence type="predicted"/>
<dbReference type="Proteomes" id="UP001060085">
    <property type="component" value="Linkage Group LG05"/>
</dbReference>
<evidence type="ECO:0000313" key="2">
    <source>
        <dbReference type="Proteomes" id="UP001060085"/>
    </source>
</evidence>
<accession>A0ACC0APM2</accession>